<keyword evidence="2" id="KW-0964">Secreted</keyword>
<dbReference type="InterPro" id="IPR017853">
    <property type="entry name" value="GH"/>
</dbReference>
<dbReference type="NCBIfam" id="NF041770">
    <property type="entry name" value="CFI_box_CTERM"/>
    <property type="match status" value="1"/>
</dbReference>
<dbReference type="InterPro" id="IPR049886">
    <property type="entry name" value="CFI_box_CTERM_dom"/>
</dbReference>
<feature type="region of interest" description="Disordered" evidence="3">
    <location>
        <begin position="679"/>
        <end position="706"/>
    </location>
</feature>
<sequence>MSGQVIFLTDSPYVGNVVGDGMFEANALFTFNYLDPGSPFDRMLQDVGWSGLRFPGGTVTEETFAPGSEIVDRFFDVTRPSGVSDSGADRLLTVPAMFQYARENDISVKFTIPTENYLSDNLGADEMRDPSPFGLYALLDRVDNIIRGAYGDVDIALFQIGNEFWYRDRMSPEEYGALVNELATGMNTLFDIFEAEQGGPEAWTRPLINMQATTRRIPDGNERIAEQMSFAARHSIDSVSTHYYPPTYALATQREGTFDRLDDWKSFEGVSDDLTYFISEWNIQNSGGDVGLVQASGMLEAMRVMIERGVDNAAVWGTQYLSLGTRLAALRIRDDEPGGYEYWLTPAGETYRMMSHSIRGLRLLDLDTDEALRNAVGTDPAERAPEDAEQLVMHAYKGRDKAVIFVSSRSDIDIDFTLDPSGLIPDYHHVWAEQLGVLDNPATPDRDEGDPESRDARPYIQILNESDMAGAGGLSVSLAPYEIVKFEFTTGDVGVRISGHDQVVDPAADYDDIIMGSAFDDLLVGNAGSDQLFGFDGNDTLIGGAGNDLLDGGRGDDLLIGGSGDNTLLGGEGNDTLVSGDGTDLMEGGSGANHFVIDPAGSATIADFDIARGDGLSFRNTYTTPEEVLDRAVADGDDIVITHDTGEKTSILGLGSRLDDLETVLVDFSDTSPVADLVAQLNTPPPSGDIPPDPEPDDTPAPPPAFSKDAFEALLTATSAQDVEVLLSGLSPDAETSLLDQLNPNALTMSVDTGVFKGLLANLSPEGAARLLRDTDQAALDMRFQRITAEEYANGFDNLREPDNLMLARPRPPVAEVDRIDYFLVMSEREREEFEDIWDDAHPDLEPRSIQQILEIDDAAIEARRLDLLNSDTKPDFALFLKPGQFSKQYLQHQDAGSDDRDEEDQDTRPAGTGGGCFVATCAYGTPDHPDVVFLRLYRDLELSQHRRGRLFIRAYYAVGPWLADMIRPYPSLRKIARAALGRQVSAMQRRRNGRGAR</sequence>
<evidence type="ECO:0000256" key="1">
    <source>
        <dbReference type="ARBA" id="ARBA00004613"/>
    </source>
</evidence>
<dbReference type="STRING" id="121821.GCA_001870675_00421"/>
<dbReference type="SUPFAM" id="SSF51445">
    <property type="entry name" value="(Trans)glycosidases"/>
    <property type="match status" value="1"/>
</dbReference>
<dbReference type="AlphaFoldDB" id="A0A2W7PVB9"/>
<dbReference type="GO" id="GO:0005509">
    <property type="term" value="F:calcium ion binding"/>
    <property type="evidence" value="ECO:0007669"/>
    <property type="project" value="InterPro"/>
</dbReference>
<dbReference type="PRINTS" id="PR00313">
    <property type="entry name" value="CABNDNGRPT"/>
</dbReference>
<evidence type="ECO:0000313" key="4">
    <source>
        <dbReference type="EMBL" id="PZX39443.1"/>
    </source>
</evidence>
<dbReference type="Gene3D" id="3.20.20.80">
    <property type="entry name" value="Glycosidases"/>
    <property type="match status" value="1"/>
</dbReference>
<dbReference type="Gene3D" id="2.150.10.10">
    <property type="entry name" value="Serralysin-like metalloprotease, C-terminal"/>
    <property type="match status" value="2"/>
</dbReference>
<dbReference type="PANTHER" id="PTHR38340">
    <property type="entry name" value="S-LAYER PROTEIN"/>
    <property type="match status" value="1"/>
</dbReference>
<accession>A0A2W7PVB9</accession>
<organism evidence="4 5">
    <name type="scientific">Roseinatronobacter thiooxidans</name>
    <dbReference type="NCBI Taxonomy" id="121821"/>
    <lineage>
        <taxon>Bacteria</taxon>
        <taxon>Pseudomonadati</taxon>
        <taxon>Pseudomonadota</taxon>
        <taxon>Alphaproteobacteria</taxon>
        <taxon>Rhodobacterales</taxon>
        <taxon>Paracoccaceae</taxon>
        <taxon>Roseinatronobacter</taxon>
    </lineage>
</organism>
<keyword evidence="5" id="KW-1185">Reference proteome</keyword>
<dbReference type="InterPro" id="IPR018511">
    <property type="entry name" value="Hemolysin-typ_Ca-bd_CS"/>
</dbReference>
<evidence type="ECO:0000313" key="5">
    <source>
        <dbReference type="Proteomes" id="UP000249364"/>
    </source>
</evidence>
<dbReference type="OrthoDB" id="7798885at2"/>
<dbReference type="Proteomes" id="UP000249364">
    <property type="component" value="Unassembled WGS sequence"/>
</dbReference>
<dbReference type="InterPro" id="IPR050557">
    <property type="entry name" value="RTX_toxin/Mannuronan_C5-epim"/>
</dbReference>
<feature type="region of interest" description="Disordered" evidence="3">
    <location>
        <begin position="891"/>
        <end position="912"/>
    </location>
</feature>
<name>A0A2W7PVB9_9RHOB</name>
<dbReference type="SUPFAM" id="SSF51120">
    <property type="entry name" value="beta-Roll"/>
    <property type="match status" value="1"/>
</dbReference>
<dbReference type="PROSITE" id="PS00330">
    <property type="entry name" value="HEMOLYSIN_CALCIUM"/>
    <property type="match status" value="1"/>
</dbReference>
<comment type="caution">
    <text evidence="4">The sequence shown here is derived from an EMBL/GenBank/DDBJ whole genome shotgun (WGS) entry which is preliminary data.</text>
</comment>
<dbReference type="Pfam" id="PF00353">
    <property type="entry name" value="HemolysinCabind"/>
    <property type="match status" value="1"/>
</dbReference>
<dbReference type="RefSeq" id="WP_071469281.1">
    <property type="nucleotide sequence ID" value="NZ_MEHT01000011.1"/>
</dbReference>
<proteinExistence type="predicted"/>
<reference evidence="4 5" key="1">
    <citation type="submission" date="2018-06" db="EMBL/GenBank/DDBJ databases">
        <title>Genomic Encyclopedia of Archaeal and Bacterial Type Strains, Phase II (KMG-II): from individual species to whole genera.</title>
        <authorList>
            <person name="Goeker M."/>
        </authorList>
    </citation>
    <scope>NUCLEOTIDE SEQUENCE [LARGE SCALE GENOMIC DNA]</scope>
    <source>
        <strain evidence="4 5">DSM 13087</strain>
    </source>
</reference>
<comment type="subcellular location">
    <subcellularLocation>
        <location evidence="1">Secreted</location>
    </subcellularLocation>
</comment>
<evidence type="ECO:0000256" key="2">
    <source>
        <dbReference type="ARBA" id="ARBA00022525"/>
    </source>
</evidence>
<dbReference type="EMBL" id="QKZQ01000014">
    <property type="protein sequence ID" value="PZX39443.1"/>
    <property type="molecule type" value="Genomic_DNA"/>
</dbReference>
<evidence type="ECO:0000256" key="3">
    <source>
        <dbReference type="SAM" id="MobiDB-lite"/>
    </source>
</evidence>
<gene>
    <name evidence="4" type="ORF">LY56_02823</name>
</gene>
<dbReference type="InterPro" id="IPR011049">
    <property type="entry name" value="Serralysin-like_metalloprot_C"/>
</dbReference>
<protein>
    <submittedName>
        <fullName evidence="4">Hemolysin type calcium-binding protein</fullName>
    </submittedName>
</protein>
<dbReference type="GO" id="GO:0005576">
    <property type="term" value="C:extracellular region"/>
    <property type="evidence" value="ECO:0007669"/>
    <property type="project" value="UniProtKB-SubCell"/>
</dbReference>
<dbReference type="PANTHER" id="PTHR38340:SF1">
    <property type="entry name" value="S-LAYER PROTEIN"/>
    <property type="match status" value="1"/>
</dbReference>
<dbReference type="InterPro" id="IPR001343">
    <property type="entry name" value="Hemolysn_Ca-bd"/>
</dbReference>